<reference evidence="1" key="1">
    <citation type="submission" date="2020-08" db="EMBL/GenBank/DDBJ databases">
        <title>Multicomponent nature underlies the extraordinary mechanical properties of spider dragline silk.</title>
        <authorList>
            <person name="Kono N."/>
            <person name="Nakamura H."/>
            <person name="Mori M."/>
            <person name="Yoshida Y."/>
            <person name="Ohtoshi R."/>
            <person name="Malay A.D."/>
            <person name="Moran D.A.P."/>
            <person name="Tomita M."/>
            <person name="Numata K."/>
            <person name="Arakawa K."/>
        </authorList>
    </citation>
    <scope>NUCLEOTIDE SEQUENCE</scope>
</reference>
<sequence>MPPESLVKQSMLPSLKEPIADLSSYNLSGITENTVPDEQELMAHAALIVTLIGYNFEPLGYGKYTNHSTKWLLKVDHHRIPTSSVA</sequence>
<comment type="caution">
    <text evidence="1">The sequence shown here is derived from an EMBL/GenBank/DDBJ whole genome shotgun (WGS) entry which is preliminary data.</text>
</comment>
<keyword evidence="2" id="KW-1185">Reference proteome</keyword>
<protein>
    <submittedName>
        <fullName evidence="1">Uncharacterized protein</fullName>
    </submittedName>
</protein>
<dbReference type="EMBL" id="BMAV01027788">
    <property type="protein sequence ID" value="GFS62281.1"/>
    <property type="molecule type" value="Genomic_DNA"/>
</dbReference>
<name>A0A8X6MKU7_9ARAC</name>
<dbReference type="AlphaFoldDB" id="A0A8X6MKU7"/>
<evidence type="ECO:0000313" key="2">
    <source>
        <dbReference type="Proteomes" id="UP000886998"/>
    </source>
</evidence>
<organism evidence="1 2">
    <name type="scientific">Trichonephila inaurata madagascariensis</name>
    <dbReference type="NCBI Taxonomy" id="2747483"/>
    <lineage>
        <taxon>Eukaryota</taxon>
        <taxon>Metazoa</taxon>
        <taxon>Ecdysozoa</taxon>
        <taxon>Arthropoda</taxon>
        <taxon>Chelicerata</taxon>
        <taxon>Arachnida</taxon>
        <taxon>Araneae</taxon>
        <taxon>Araneomorphae</taxon>
        <taxon>Entelegynae</taxon>
        <taxon>Araneoidea</taxon>
        <taxon>Nephilidae</taxon>
        <taxon>Trichonephila</taxon>
        <taxon>Trichonephila inaurata</taxon>
    </lineage>
</organism>
<evidence type="ECO:0000313" key="1">
    <source>
        <dbReference type="EMBL" id="GFS62281.1"/>
    </source>
</evidence>
<proteinExistence type="predicted"/>
<gene>
    <name evidence="1" type="ORF">TNIN_282221</name>
</gene>
<dbReference type="Proteomes" id="UP000886998">
    <property type="component" value="Unassembled WGS sequence"/>
</dbReference>
<accession>A0A8X6MKU7</accession>